<dbReference type="AlphaFoldDB" id="A0A5N7ML81"/>
<dbReference type="InterPro" id="IPR003593">
    <property type="entry name" value="AAA+_ATPase"/>
</dbReference>
<keyword evidence="5" id="KW-1185">Reference proteome</keyword>
<comment type="similarity">
    <text evidence="1">Belongs to the GSP E family.</text>
</comment>
<proteinExistence type="inferred from homology"/>
<feature type="compositionally biased region" description="Basic and acidic residues" evidence="2">
    <location>
        <begin position="1"/>
        <end position="14"/>
    </location>
</feature>
<feature type="region of interest" description="Disordered" evidence="2">
    <location>
        <begin position="101"/>
        <end position="135"/>
    </location>
</feature>
<feature type="region of interest" description="Disordered" evidence="2">
    <location>
        <begin position="1"/>
        <end position="89"/>
    </location>
</feature>
<reference evidence="4 5" key="1">
    <citation type="journal article" date="2019" name="Syst. Appl. Microbiol.">
        <title>Microvirga tunisiensis sp. nov., a root nodule symbiotic bacterium isolated from Lupinus micranthus and L. luteus grown in Northern Tunisia.</title>
        <authorList>
            <person name="Msaddak A."/>
            <person name="Rejili M."/>
            <person name="Duran D."/>
            <person name="Mars M."/>
            <person name="Palacios J.M."/>
            <person name="Ruiz-Argueso T."/>
            <person name="Rey L."/>
            <person name="Imperial J."/>
        </authorList>
    </citation>
    <scope>NUCLEOTIDE SEQUENCE [LARGE SCALE GENOMIC DNA]</scope>
    <source>
        <strain evidence="4 5">Lmie10</strain>
    </source>
</reference>
<evidence type="ECO:0000256" key="2">
    <source>
        <dbReference type="SAM" id="MobiDB-lite"/>
    </source>
</evidence>
<evidence type="ECO:0000313" key="5">
    <source>
        <dbReference type="Proteomes" id="UP000403266"/>
    </source>
</evidence>
<evidence type="ECO:0000259" key="3">
    <source>
        <dbReference type="SMART" id="SM00382"/>
    </source>
</evidence>
<dbReference type="Gene3D" id="3.30.450.90">
    <property type="match status" value="1"/>
</dbReference>
<dbReference type="SUPFAM" id="SSF52540">
    <property type="entry name" value="P-loop containing nucleoside triphosphate hydrolases"/>
    <property type="match status" value="1"/>
</dbReference>
<feature type="domain" description="AAA+ ATPase" evidence="3">
    <location>
        <begin position="370"/>
        <end position="498"/>
    </location>
</feature>
<evidence type="ECO:0000256" key="1">
    <source>
        <dbReference type="ARBA" id="ARBA00006611"/>
    </source>
</evidence>
<dbReference type="Proteomes" id="UP000403266">
    <property type="component" value="Unassembled WGS sequence"/>
</dbReference>
<dbReference type="Pfam" id="PF00437">
    <property type="entry name" value="T2SSE"/>
    <property type="match status" value="1"/>
</dbReference>
<dbReference type="PANTHER" id="PTHR30486">
    <property type="entry name" value="TWITCHING MOTILITY PROTEIN PILT"/>
    <property type="match status" value="1"/>
</dbReference>
<dbReference type="InterPro" id="IPR001482">
    <property type="entry name" value="T2SS/T4SS_dom"/>
</dbReference>
<dbReference type="EMBL" id="VOSK01000105">
    <property type="protein sequence ID" value="MPR27747.1"/>
    <property type="molecule type" value="Genomic_DNA"/>
</dbReference>
<dbReference type="Gene3D" id="3.40.50.300">
    <property type="entry name" value="P-loop containing nucleotide triphosphate hydrolases"/>
    <property type="match status" value="1"/>
</dbReference>
<sequence>MAPSDRPHRDHESRGSPSEGMGWVHQNGPGRRGHSTDDLACRDCVRHPVRSRHRPAPAGRPTGDALCPESRSKRLPNLARQPRAPGPRIPGAAAAVAHVGRRAGLEPPGPRPPVTGTRVERPRRVRQRPDQESGDVGLFPLVIHQVSSTRDGAHPPRTHLRNQIAETNGRQTMQLEIPVVGATPILEIQHHEEQKIATIENSPTRTIIAHLLTPLMKWLEHSEVEEIQINRPTEIIQRLRKPLANGSLYAYHRDETLTRSYLTMLAHTMANSQDMANFGPQGVPVVYGTTPRGHRFVCGIGPNIQYDEAEISEVGSVCMVIRQFTQQSEIDLQDYGVTPGLPIERTLKSILNKDADPDDPYTKILNSLDRGDHILISGATGTGKTTLLRALMQKVDPNLRVVTVEDTRELVIPQVNRVHLLMARSGSANEFNYKSVVDLIVRMTPDIVLAGEISTSNAGAVWELMRSGHGHFMTTIHAESSEEAFGTFMTRISHTHENEVKDRDRLLHEMKKRLRVIQIQREGAKRLITEVV</sequence>
<organism evidence="4 5">
    <name type="scientific">Microvirga tunisiensis</name>
    <dbReference type="NCBI Taxonomy" id="2108360"/>
    <lineage>
        <taxon>Bacteria</taxon>
        <taxon>Pseudomonadati</taxon>
        <taxon>Pseudomonadota</taxon>
        <taxon>Alphaproteobacteria</taxon>
        <taxon>Hyphomicrobiales</taxon>
        <taxon>Methylobacteriaceae</taxon>
        <taxon>Microvirga</taxon>
    </lineage>
</organism>
<gene>
    <name evidence="4" type="ORF">FS320_21900</name>
</gene>
<protein>
    <recommendedName>
        <fullName evidence="3">AAA+ ATPase domain-containing protein</fullName>
    </recommendedName>
</protein>
<dbReference type="OrthoDB" id="9810761at2"/>
<feature type="compositionally biased region" description="Basic and acidic residues" evidence="2">
    <location>
        <begin position="34"/>
        <end position="46"/>
    </location>
</feature>
<comment type="caution">
    <text evidence="4">The sequence shown here is derived from an EMBL/GenBank/DDBJ whole genome shotgun (WGS) entry which is preliminary data.</text>
</comment>
<name>A0A5N7ML81_9HYPH</name>
<dbReference type="InterPro" id="IPR027417">
    <property type="entry name" value="P-loop_NTPase"/>
</dbReference>
<dbReference type="InterPro" id="IPR050921">
    <property type="entry name" value="T4SS_GSP_E_ATPase"/>
</dbReference>
<dbReference type="PANTHER" id="PTHR30486:SF6">
    <property type="entry name" value="TYPE IV PILUS RETRACTATION ATPASE PILT"/>
    <property type="match status" value="1"/>
</dbReference>
<dbReference type="SMART" id="SM00382">
    <property type="entry name" value="AAA"/>
    <property type="match status" value="1"/>
</dbReference>
<dbReference type="GO" id="GO:0016887">
    <property type="term" value="F:ATP hydrolysis activity"/>
    <property type="evidence" value="ECO:0007669"/>
    <property type="project" value="InterPro"/>
</dbReference>
<feature type="compositionally biased region" description="Basic and acidic residues" evidence="2">
    <location>
        <begin position="118"/>
        <end position="131"/>
    </location>
</feature>
<evidence type="ECO:0000313" key="4">
    <source>
        <dbReference type="EMBL" id="MPR27747.1"/>
    </source>
</evidence>
<accession>A0A5N7ML81</accession>